<organism evidence="1 2">
    <name type="scientific">Orbilia brochopaga</name>
    <dbReference type="NCBI Taxonomy" id="3140254"/>
    <lineage>
        <taxon>Eukaryota</taxon>
        <taxon>Fungi</taxon>
        <taxon>Dikarya</taxon>
        <taxon>Ascomycota</taxon>
        <taxon>Pezizomycotina</taxon>
        <taxon>Orbiliomycetes</taxon>
        <taxon>Orbiliales</taxon>
        <taxon>Orbiliaceae</taxon>
        <taxon>Orbilia</taxon>
    </lineage>
</organism>
<comment type="caution">
    <text evidence="1">The sequence shown here is derived from an EMBL/GenBank/DDBJ whole genome shotgun (WGS) entry which is preliminary data.</text>
</comment>
<protein>
    <submittedName>
        <fullName evidence="1">Uncharacterized protein</fullName>
    </submittedName>
</protein>
<dbReference type="Proteomes" id="UP001375240">
    <property type="component" value="Unassembled WGS sequence"/>
</dbReference>
<dbReference type="AlphaFoldDB" id="A0AAV9UT25"/>
<evidence type="ECO:0000313" key="1">
    <source>
        <dbReference type="EMBL" id="KAK6346499.1"/>
    </source>
</evidence>
<keyword evidence="2" id="KW-1185">Reference proteome</keyword>
<name>A0AAV9UT25_9PEZI</name>
<dbReference type="EMBL" id="JAVHNQ010000005">
    <property type="protein sequence ID" value="KAK6346499.1"/>
    <property type="molecule type" value="Genomic_DNA"/>
</dbReference>
<gene>
    <name evidence="1" type="ORF">TWF696_006625</name>
</gene>
<proteinExistence type="predicted"/>
<reference evidence="1 2" key="1">
    <citation type="submission" date="2019-10" db="EMBL/GenBank/DDBJ databases">
        <authorList>
            <person name="Palmer J.M."/>
        </authorList>
    </citation>
    <scope>NUCLEOTIDE SEQUENCE [LARGE SCALE GENOMIC DNA]</scope>
    <source>
        <strain evidence="1 2">TWF696</strain>
    </source>
</reference>
<evidence type="ECO:0000313" key="2">
    <source>
        <dbReference type="Proteomes" id="UP001375240"/>
    </source>
</evidence>
<accession>A0AAV9UT25</accession>
<sequence length="240" mass="27054">MSAAQLLQQMNSRSTVGDDYLPHAQSGPVSLLFDYTLDFGREHTIIISRLREPSEIPRPADYVELLPVAYYLSVDPRFRLVLLSPTYDTVAAISFASFQKPVVEVQEQADIFALSSNAESNMTADRLKLSCRWKGAKTRFSGDRGDISFTWERQGKEEVFDLWVTEALRTGSPSFVKRSQTRRVGTMKRSTIVETDSKRVVIEANTRYIGEVAMLASALTILKKDALEERQKKAMADLGY</sequence>